<evidence type="ECO:0000256" key="2">
    <source>
        <dbReference type="ARBA" id="ARBA00004167"/>
    </source>
</evidence>
<keyword evidence="6" id="KW-0132">Cell division</keyword>
<evidence type="ECO:0000256" key="3">
    <source>
        <dbReference type="ARBA" id="ARBA00006005"/>
    </source>
</evidence>
<comment type="similarity">
    <text evidence="4">Belongs to the glycosyltransferase 92 family.</text>
</comment>
<dbReference type="GO" id="GO:0000796">
    <property type="term" value="C:condensin complex"/>
    <property type="evidence" value="ECO:0000318"/>
    <property type="project" value="GO_Central"/>
</dbReference>
<evidence type="ECO:0000313" key="22">
    <source>
        <dbReference type="Proteomes" id="UP000005239"/>
    </source>
</evidence>
<feature type="compositionally biased region" description="Basic and acidic residues" evidence="18">
    <location>
        <begin position="1495"/>
        <end position="1514"/>
    </location>
</feature>
<feature type="coiled-coil region" evidence="17">
    <location>
        <begin position="963"/>
        <end position="1131"/>
    </location>
</feature>
<feature type="compositionally biased region" description="Acidic residues" evidence="18">
    <location>
        <begin position="1627"/>
        <end position="1641"/>
    </location>
</feature>
<dbReference type="PANTHER" id="PTHR18937:SF172">
    <property type="entry name" value="STRUCTURAL MAINTENANCE OF CHROMOSOMES PROTEIN"/>
    <property type="match status" value="1"/>
</dbReference>
<evidence type="ECO:0000259" key="20">
    <source>
        <dbReference type="SMART" id="SM00968"/>
    </source>
</evidence>
<evidence type="ECO:0000256" key="19">
    <source>
        <dbReference type="SAM" id="Phobius"/>
    </source>
</evidence>
<dbReference type="Gene3D" id="3.40.50.300">
    <property type="entry name" value="P-loop containing nucleotide triphosphate hydrolases"/>
    <property type="match status" value="2"/>
</dbReference>
<name>A0A2A6C677_PRIPA</name>
<keyword evidence="9" id="KW-0547">Nucleotide-binding</keyword>
<evidence type="ECO:0000256" key="17">
    <source>
        <dbReference type="SAM" id="Coils"/>
    </source>
</evidence>
<evidence type="ECO:0000256" key="18">
    <source>
        <dbReference type="SAM" id="MobiDB-lite"/>
    </source>
</evidence>
<evidence type="ECO:0000256" key="12">
    <source>
        <dbReference type="ARBA" id="ARBA00023054"/>
    </source>
</evidence>
<dbReference type="FunFam" id="3.40.50.300:FF:000481">
    <property type="entry name" value="Structural maintenance of chromosomes 4"/>
    <property type="match status" value="1"/>
</dbReference>
<reference evidence="22" key="1">
    <citation type="journal article" date="2008" name="Nat. Genet.">
        <title>The Pristionchus pacificus genome provides a unique perspective on nematode lifestyle and parasitism.</title>
        <authorList>
            <person name="Dieterich C."/>
            <person name="Clifton S.W."/>
            <person name="Schuster L.N."/>
            <person name="Chinwalla A."/>
            <person name="Delehaunty K."/>
            <person name="Dinkelacker I."/>
            <person name="Fulton L."/>
            <person name="Fulton R."/>
            <person name="Godfrey J."/>
            <person name="Minx P."/>
            <person name="Mitreva M."/>
            <person name="Roeseler W."/>
            <person name="Tian H."/>
            <person name="Witte H."/>
            <person name="Yang S.P."/>
            <person name="Wilson R.K."/>
            <person name="Sommer R.J."/>
        </authorList>
    </citation>
    <scope>NUCLEOTIDE SEQUENCE [LARGE SCALE GENOMIC DNA]</scope>
    <source>
        <strain evidence="22">PS312</strain>
    </source>
</reference>
<dbReference type="InterPro" id="IPR010935">
    <property type="entry name" value="SMC_hinge"/>
</dbReference>
<proteinExistence type="inferred from homology"/>
<dbReference type="GO" id="GO:0005524">
    <property type="term" value="F:ATP binding"/>
    <property type="evidence" value="ECO:0007669"/>
    <property type="project" value="UniProtKB-KW"/>
</dbReference>
<dbReference type="InterPro" id="IPR008166">
    <property type="entry name" value="Glyco_transf_92"/>
</dbReference>
<dbReference type="Gene3D" id="1.20.1060.20">
    <property type="match status" value="1"/>
</dbReference>
<dbReference type="InterPro" id="IPR036277">
    <property type="entry name" value="SMC_hinge_sf"/>
</dbReference>
<evidence type="ECO:0000256" key="15">
    <source>
        <dbReference type="ARBA" id="ARBA00023242"/>
    </source>
</evidence>
<keyword evidence="10" id="KW-0498">Mitosis</keyword>
<evidence type="ECO:0000256" key="5">
    <source>
        <dbReference type="ARBA" id="ARBA00018693"/>
    </source>
</evidence>
<dbReference type="Gene3D" id="3.30.70.1620">
    <property type="match status" value="1"/>
</dbReference>
<dbReference type="FunFam" id="3.40.50.300:FF:000585">
    <property type="entry name" value="Structural maintenance of chromosomes 4"/>
    <property type="match status" value="1"/>
</dbReference>
<evidence type="ECO:0000256" key="11">
    <source>
        <dbReference type="ARBA" id="ARBA00022840"/>
    </source>
</evidence>
<dbReference type="GO" id="GO:0016757">
    <property type="term" value="F:glycosyltransferase activity"/>
    <property type="evidence" value="ECO:0007669"/>
    <property type="project" value="UniProtKB-KW"/>
</dbReference>
<feature type="coiled-coil region" evidence="17">
    <location>
        <begin position="1373"/>
        <end position="1445"/>
    </location>
</feature>
<keyword evidence="13" id="KW-0226">DNA condensation</keyword>
<keyword evidence="16" id="KW-0131">Cell cycle</keyword>
<keyword evidence="12 17" id="KW-0175">Coiled coil</keyword>
<reference evidence="21" key="2">
    <citation type="submission" date="2022-06" db="UniProtKB">
        <authorList>
            <consortium name="EnsemblMetazoa"/>
        </authorList>
    </citation>
    <scope>IDENTIFICATION</scope>
    <source>
        <strain evidence="21">PS312</strain>
    </source>
</reference>
<evidence type="ECO:0000313" key="21">
    <source>
        <dbReference type="EnsemblMetazoa" id="PPA00410.1"/>
    </source>
</evidence>
<evidence type="ECO:0000256" key="8">
    <source>
        <dbReference type="ARBA" id="ARBA00022679"/>
    </source>
</evidence>
<evidence type="ECO:0000256" key="1">
    <source>
        <dbReference type="ARBA" id="ARBA00004123"/>
    </source>
</evidence>
<keyword evidence="11" id="KW-0067">ATP-binding</keyword>
<accession>A0A8R1Y691</accession>
<dbReference type="PANTHER" id="PTHR18937">
    <property type="entry name" value="STRUCTURAL MAINTENANCE OF CHROMOSOMES SMC FAMILY MEMBER"/>
    <property type="match status" value="1"/>
</dbReference>
<dbReference type="GO" id="GO:0051301">
    <property type="term" value="P:cell division"/>
    <property type="evidence" value="ECO:0007669"/>
    <property type="project" value="UniProtKB-KW"/>
</dbReference>
<keyword evidence="22" id="KW-1185">Reference proteome</keyword>
<feature type="region of interest" description="Disordered" evidence="18">
    <location>
        <begin position="562"/>
        <end position="640"/>
    </location>
</feature>
<feature type="transmembrane region" description="Helical" evidence="19">
    <location>
        <begin position="77"/>
        <end position="93"/>
    </location>
</feature>
<dbReference type="SUPFAM" id="SSF75553">
    <property type="entry name" value="Smc hinge domain"/>
    <property type="match status" value="1"/>
</dbReference>
<dbReference type="InterPro" id="IPR003395">
    <property type="entry name" value="RecF/RecN/SMC_N"/>
</dbReference>
<dbReference type="SMART" id="SM00968">
    <property type="entry name" value="SMC_hinge"/>
    <property type="match status" value="1"/>
</dbReference>
<keyword evidence="19" id="KW-1133">Transmembrane helix</keyword>
<feature type="region of interest" description="Disordered" evidence="18">
    <location>
        <begin position="1620"/>
        <end position="1754"/>
    </location>
</feature>
<feature type="region of interest" description="Disordered" evidence="18">
    <location>
        <begin position="1495"/>
        <end position="1519"/>
    </location>
</feature>
<organism evidence="21 22">
    <name type="scientific">Pristionchus pacificus</name>
    <name type="common">Parasitic nematode worm</name>
    <dbReference type="NCBI Taxonomy" id="54126"/>
    <lineage>
        <taxon>Eukaryota</taxon>
        <taxon>Metazoa</taxon>
        <taxon>Ecdysozoa</taxon>
        <taxon>Nematoda</taxon>
        <taxon>Chromadorea</taxon>
        <taxon>Rhabditida</taxon>
        <taxon>Rhabditina</taxon>
        <taxon>Diplogasteromorpha</taxon>
        <taxon>Diplogasteroidea</taxon>
        <taxon>Neodiplogasteridae</taxon>
        <taxon>Pristionchus</taxon>
    </lineage>
</organism>
<dbReference type="Pfam" id="PF02463">
    <property type="entry name" value="SMC_N"/>
    <property type="match status" value="1"/>
</dbReference>
<dbReference type="GO" id="GO:0016020">
    <property type="term" value="C:membrane"/>
    <property type="evidence" value="ECO:0007669"/>
    <property type="project" value="UniProtKB-SubCell"/>
</dbReference>
<evidence type="ECO:0000256" key="16">
    <source>
        <dbReference type="ARBA" id="ARBA00023306"/>
    </source>
</evidence>
<evidence type="ECO:0000256" key="14">
    <source>
        <dbReference type="ARBA" id="ARBA00023136"/>
    </source>
</evidence>
<evidence type="ECO:0000256" key="6">
    <source>
        <dbReference type="ARBA" id="ARBA00022618"/>
    </source>
</evidence>
<feature type="coiled-coil region" evidence="17">
    <location>
        <begin position="1531"/>
        <end position="1586"/>
    </location>
</feature>
<feature type="domain" description="SMC hinge" evidence="20">
    <location>
        <begin position="1163"/>
        <end position="1280"/>
    </location>
</feature>
<protein>
    <recommendedName>
        <fullName evidence="5">Structural maintenance of chromosomes protein 4</fullName>
    </recommendedName>
</protein>
<evidence type="ECO:0000256" key="13">
    <source>
        <dbReference type="ARBA" id="ARBA00023067"/>
    </source>
</evidence>
<feature type="compositionally biased region" description="Basic residues" evidence="18">
    <location>
        <begin position="1645"/>
        <end position="1655"/>
    </location>
</feature>
<evidence type="ECO:0000256" key="7">
    <source>
        <dbReference type="ARBA" id="ARBA00022676"/>
    </source>
</evidence>
<accession>A0A2A6C677</accession>
<dbReference type="GO" id="GO:0005634">
    <property type="term" value="C:nucleus"/>
    <property type="evidence" value="ECO:0007669"/>
    <property type="project" value="UniProtKB-SubCell"/>
</dbReference>
<keyword evidence="15" id="KW-0539">Nucleus</keyword>
<dbReference type="Pfam" id="PF01697">
    <property type="entry name" value="Glyco_transf_92"/>
    <property type="match status" value="1"/>
</dbReference>
<comment type="similarity">
    <text evidence="3">Belongs to the SMC family. SMC4 subfamily.</text>
</comment>
<dbReference type="EnsemblMetazoa" id="PPA00410.1">
    <property type="protein sequence ID" value="PPA00410.1"/>
    <property type="gene ID" value="WBGene00089964"/>
</dbReference>
<keyword evidence="19" id="KW-0812">Transmembrane</keyword>
<keyword evidence="7" id="KW-0328">Glycosyltransferase</keyword>
<sequence>MGHDLFIPHILSPIERATPETSNCNENALIVRADNDSLSNRRRRADQQMVDEIWNVIILLILLALILLICNSHSCRSVPVVGLSIVFVCSIYIRSEFYQLASVGGREHLDGVYIKDAYRTADNEIRFLYFTNTAFRPLLKYWNGATWMVIKERRVDPIMRLFLRCQVEAHLGVVRYQNGTDAANSLWLTSGITHEKHRIRVRDVRPPEKFSPFEYEYPHKLGVCLQPIYYHADWTILKFYKKKLGPDLEIISWSDLPVSQRHKGDFHHDPNTRLFRVGIHAAINDCLLRARYQVKFISMLDLDETLHVPNGNSIVSELEALDTDFPRMGTASLQWIYAEHENENRDVRYPNEIRFNSLGKIKKPVFSVYTDFRKVIQRPERAVLTDIHSTLINELLDPIMFDMQDKKPLNAAKMTDIASVAGEGDPRASQYRYWEVKVPATRLSVVHLRRFNPAFQGSDRAYSNNTKEFRIFIETARNMNTNYMGRIANETICDTDMGAWQAMMTNTIRTLEECRYYPFNYHQVIGKGACQSVANCEPLISDLHHFTKVEQIWINVAHRGRMARGKNARDSDSVSDPSEGEMDSDDSLMRGRPPKKKVARKEQPKKKISPKRKASPRKQKHVEEEVSVVSNQLEEDEDDEQRGLIVDYDEEDLLNLQVPDAPKPCMATEGGERLIITDIVVENFKSYHGVRRIGPFHHSFTSIIGPNGSGKSNVIDAMLFVFGYKASKIRSKKVSVLIHSSAGKENNTFCSVKISFQKIIDKEEGKFDVVENSSFNVARTAYLNNSSEYRMDGTRTSFKEVAARLKEAGIDLIHNRFLILQGEVEQIALMKPKSEKESGGDDGMLEYLEDIIGSSRYKAPIDKLAIKLDKLQSEKSHQITRVETARTAKDGLVEPVKKTINYLTMQNKLSAINCKQYLFQKYKAQDEADSTKEKQLQVEEDLQTVTTKLDGVIEQLSEKRAAIEDMTGKAAEKQAQIHNKANELELLTQKDKKRQNDLIRVDNELKRLMAEVKKEKEKLEEATKAPMEARAKMEQLDIQLNEYKDELTTAQEMFDENFPKYNKKTEADRAKKAKLEEEYSDIAAKLADAQAKVKLADSSLRNMMEDYEKKKKQLSDLEESLKGNKEKLEKDRLALSEIRASIALHTEETRKSRVEMDEINERSTAIKTRGDLGSIDPVYDRAISNNFGGPLDMYLVEDGRTAAEGIELLKQINSRAYFLSLDRQQKSWGQIEKLEKEAKMGGPSRLFNLIRCDEKYKPAFFYAVKYTYVVKTIDEAHGLYRKLLAEGRREAIVTMDGNQITGKGAFIGGGHAKEGKMGTAKVVRRISTAAEDAAHAQKVEQARTEKQALDTELSTNLARYHELERQLFSAAERSKSESSAREIERQIKSTEERIRVQEAQRTERVREMDKARVDEKELKVKQEELDRLTKERDDATTASNEFKTKIKEIDNDMAKIYNKLVKPHEMTLTSARESIEKAELDRAKQQAIINGGDRNIEKQRKRVSDVAKDADQKRTKGSTLKNEEDTFMKNKTEKENELREFEAALKSIDRKLKAAREGTSELDMEEVRLEKEKKLLAETLREMRAKTKVLLRAVEEYSAKAADLTLHNLSDLLAGIPPEDIQGLEFNMDDDEEQESEAEDEASSRKKSKKHKKKKSVDESPRKKRKMTVDEEGEGEGAVPMEEGVNEEMEEGEQRNGDVQMEEEDGAAGTVPAEAGLSAEKEPVADNEEAPVETEAQRAARKLQEKRDKKAAREQDLKNGVMPNWSRKYIKRRDQGAMAEAVERLEKSLAASKKNLLPHVLEDYKSKMERFRKESDLLSIVKDKHDAHRVKLEGLKKLRLAEFMGGFLSISTALRELYQMITLGGDAALEVKDNMDPFIEGVQFMVRPPKKSWKQIANLSGGEKTLSSLALVFALHKYRPTPLYVMDEIDAALDFRNVSIIGHYIKDRTKNAQFIIISLRNNMFELADRLIGIYKVHDSTRNVVVDPKRVLEETKELRPFRAHKECFGAGSRACGSKKKGAETRNEIVDC</sequence>
<evidence type="ECO:0000256" key="9">
    <source>
        <dbReference type="ARBA" id="ARBA00022741"/>
    </source>
</evidence>
<evidence type="ECO:0000256" key="10">
    <source>
        <dbReference type="ARBA" id="ARBA00022776"/>
    </source>
</evidence>
<dbReference type="Pfam" id="PF06470">
    <property type="entry name" value="SMC_hinge"/>
    <property type="match status" value="1"/>
</dbReference>
<dbReference type="InterPro" id="IPR027417">
    <property type="entry name" value="P-loop_NTPase"/>
</dbReference>
<feature type="transmembrane region" description="Helical" evidence="19">
    <location>
        <begin position="53"/>
        <end position="70"/>
    </location>
</feature>
<feature type="compositionally biased region" description="Basic and acidic residues" evidence="18">
    <location>
        <begin position="1735"/>
        <end position="1754"/>
    </location>
</feature>
<dbReference type="Proteomes" id="UP000005239">
    <property type="component" value="Unassembled WGS sequence"/>
</dbReference>
<keyword evidence="8" id="KW-0808">Transferase</keyword>
<feature type="compositionally biased region" description="Basic residues" evidence="18">
    <location>
        <begin position="592"/>
        <end position="620"/>
    </location>
</feature>
<keyword evidence="14 19" id="KW-0472">Membrane</keyword>
<evidence type="ECO:0000256" key="4">
    <source>
        <dbReference type="ARBA" id="ARBA00007647"/>
    </source>
</evidence>
<comment type="subcellular location">
    <subcellularLocation>
        <location evidence="2">Membrane</location>
        <topology evidence="2">Single-pass membrane protein</topology>
    </subcellularLocation>
    <subcellularLocation>
        <location evidence="1">Nucleus</location>
    </subcellularLocation>
</comment>
<dbReference type="GO" id="GO:0007076">
    <property type="term" value="P:mitotic chromosome condensation"/>
    <property type="evidence" value="ECO:0000318"/>
    <property type="project" value="GO_Central"/>
</dbReference>
<gene>
    <name evidence="21" type="primary">WBGene00089964</name>
</gene>
<dbReference type="SUPFAM" id="SSF52540">
    <property type="entry name" value="P-loop containing nucleoside triphosphate hydrolases"/>
    <property type="match status" value="1"/>
</dbReference>